<reference evidence="3" key="1">
    <citation type="submission" date="2019-12" db="EMBL/GenBank/DDBJ databases">
        <title>Actinomadura physcomitrii sp. nov., a novel actinomycete isolated from moss [Physcomitrium sphaericum (Ludw) Fuernr].</title>
        <authorList>
            <person name="Zhuang X."/>
        </authorList>
    </citation>
    <scope>NUCLEOTIDE SEQUENCE [LARGE SCALE GENOMIC DNA]</scope>
    <source>
        <strain evidence="3">LD22</strain>
    </source>
</reference>
<proteinExistence type="predicted"/>
<feature type="compositionally biased region" description="Basic and acidic residues" evidence="1">
    <location>
        <begin position="72"/>
        <end position="85"/>
    </location>
</feature>
<sequence>MPSGRSSSPSAPRAARWAEASSRPRAVSSARGSPTAARSGGSVCTPAILSAGDIVSVETFSHTPTLGGFGESGERRMRVQNDERTAGPSRRRVMAAAGAGRLLFGTDWPQVARPEADGTTALLDRDPSLDRRAHAAVDRGNALRLLPRLARRLSR</sequence>
<evidence type="ECO:0000256" key="1">
    <source>
        <dbReference type="SAM" id="MobiDB-lite"/>
    </source>
</evidence>
<dbReference type="AlphaFoldDB" id="A0A6I4MDP1"/>
<dbReference type="GO" id="GO:0016787">
    <property type="term" value="F:hydrolase activity"/>
    <property type="evidence" value="ECO:0007669"/>
    <property type="project" value="UniProtKB-KW"/>
</dbReference>
<evidence type="ECO:0000313" key="4">
    <source>
        <dbReference type="Proteomes" id="UP000462055"/>
    </source>
</evidence>
<name>A0A6I4MDP1_9ACTN</name>
<dbReference type="Pfam" id="PF04909">
    <property type="entry name" value="Amidohydro_2"/>
    <property type="match status" value="1"/>
</dbReference>
<evidence type="ECO:0000313" key="3">
    <source>
        <dbReference type="EMBL" id="MWA00316.1"/>
    </source>
</evidence>
<accession>A0A6I4MDP1</accession>
<feature type="region of interest" description="Disordered" evidence="1">
    <location>
        <begin position="1"/>
        <end position="44"/>
    </location>
</feature>
<dbReference type="InterPro" id="IPR032466">
    <property type="entry name" value="Metal_Hydrolase"/>
</dbReference>
<organism evidence="3 4">
    <name type="scientific">Actinomadura physcomitrii</name>
    <dbReference type="NCBI Taxonomy" id="2650748"/>
    <lineage>
        <taxon>Bacteria</taxon>
        <taxon>Bacillati</taxon>
        <taxon>Actinomycetota</taxon>
        <taxon>Actinomycetes</taxon>
        <taxon>Streptosporangiales</taxon>
        <taxon>Thermomonosporaceae</taxon>
        <taxon>Actinomadura</taxon>
    </lineage>
</organism>
<dbReference type="EMBL" id="WBMS02000005">
    <property type="protein sequence ID" value="MWA00316.1"/>
    <property type="molecule type" value="Genomic_DNA"/>
</dbReference>
<keyword evidence="4" id="KW-1185">Reference proteome</keyword>
<dbReference type="SUPFAM" id="SSF51556">
    <property type="entry name" value="Metallo-dependent hydrolases"/>
    <property type="match status" value="1"/>
</dbReference>
<protein>
    <submittedName>
        <fullName evidence="3">Amidohydrolase family protein</fullName>
    </submittedName>
</protein>
<feature type="compositionally biased region" description="Low complexity" evidence="1">
    <location>
        <begin position="1"/>
        <end position="33"/>
    </location>
</feature>
<feature type="domain" description="Amidohydrolase-related" evidence="2">
    <location>
        <begin position="83"/>
        <end position="147"/>
    </location>
</feature>
<evidence type="ECO:0000259" key="2">
    <source>
        <dbReference type="Pfam" id="PF04909"/>
    </source>
</evidence>
<comment type="caution">
    <text evidence="3">The sequence shown here is derived from an EMBL/GenBank/DDBJ whole genome shotgun (WGS) entry which is preliminary data.</text>
</comment>
<feature type="region of interest" description="Disordered" evidence="1">
    <location>
        <begin position="62"/>
        <end position="91"/>
    </location>
</feature>
<gene>
    <name evidence="3" type="ORF">F8568_008005</name>
</gene>
<dbReference type="Gene3D" id="3.20.20.140">
    <property type="entry name" value="Metal-dependent hydrolases"/>
    <property type="match status" value="1"/>
</dbReference>
<dbReference type="Proteomes" id="UP000462055">
    <property type="component" value="Unassembled WGS sequence"/>
</dbReference>
<dbReference type="InterPro" id="IPR006680">
    <property type="entry name" value="Amidohydro-rel"/>
</dbReference>